<dbReference type="PANTHER" id="PTHR45947">
    <property type="entry name" value="SULFOQUINOVOSYL TRANSFERASE SQD2"/>
    <property type="match status" value="1"/>
</dbReference>
<dbReference type="RefSeq" id="WP_009458233.1">
    <property type="nucleotide sequence ID" value="NZ_AGIZ01000010.1"/>
</dbReference>
<dbReference type="PATRIC" id="fig|741277.3.peg.2629"/>
<sequence length="561" mass="63601">MLKTILVCTNFYPPFFIGGAEIIAHHQACLLKKLGYEVVVFCGKHDDSLRQYSLIRETYDGIIIFRTILHTPNYQIGENFHNSAVDDLFDGVVEEVRPDVVHFHNIICLSLGIIYRARQRGIRTVLTLHDYWGFCYKNTLLKEQEQVCGDFSKCRECLPDLTDSRGQLLHIRMRQDYIALQLAKVDRFISPSSYLASTYVKAGIPAHKISIISNGVNVERFSRVVKVPTKGPMRFTFIGHLGFHKGVHVLIKAMELLRKRGYLGNLCMVNIVGSGEMADQVAKFVKENRLDFAVKLWGKVDHSQIETVYECTDVLVTPSIWPENEPVTILEAMAAGIPVLASALGGNLELVRKGVTGYLFESGNAQMLAEKMVEMAQNRNHIEIMGRNAHEQVAEDTLNNYVQHIVKVYQNKETTMTPGSDRIILCSGDNLSPECAFVIDQFYQHDGNKRYRFVMSDWIEPEDWQNVELVWVVDYNGKERDLIEGMRQGRSLLVPQLNQKLVELCRNEQCGLFYADEIEAEVCLQYLIDRPSVLAALGRNAKSAFEKGMTNLSIAVGRLGK</sequence>
<evidence type="ECO:0000313" key="3">
    <source>
        <dbReference type="EMBL" id="EHC11014.1"/>
    </source>
</evidence>
<dbReference type="CDD" id="cd03823">
    <property type="entry name" value="GT4_ExpE7-like"/>
    <property type="match status" value="1"/>
</dbReference>
<dbReference type="InterPro" id="IPR028098">
    <property type="entry name" value="Glyco_trans_4-like_N"/>
</dbReference>
<keyword evidence="4" id="KW-1185">Reference proteome</keyword>
<evidence type="ECO:0000259" key="2">
    <source>
        <dbReference type="Pfam" id="PF13439"/>
    </source>
</evidence>
<name>G6FWJ9_9CYAN</name>
<gene>
    <name evidence="3" type="ORF">FJSC11DRAFT_3248</name>
</gene>
<feature type="domain" description="Glycosyltransferase subfamily 4-like N-terminal" evidence="2">
    <location>
        <begin position="17"/>
        <end position="220"/>
    </location>
</feature>
<dbReference type="Pfam" id="PF00534">
    <property type="entry name" value="Glycos_transf_1"/>
    <property type="match status" value="1"/>
</dbReference>
<dbReference type="AlphaFoldDB" id="G6FWJ9"/>
<dbReference type="SUPFAM" id="SSF53756">
    <property type="entry name" value="UDP-Glycosyltransferase/glycogen phosphorylase"/>
    <property type="match status" value="1"/>
</dbReference>
<dbReference type="PANTHER" id="PTHR45947:SF3">
    <property type="entry name" value="SULFOQUINOVOSYL TRANSFERASE SQD2"/>
    <property type="match status" value="1"/>
</dbReference>
<dbReference type="EMBL" id="AGIZ01000010">
    <property type="protein sequence ID" value="EHC11014.1"/>
    <property type="molecule type" value="Genomic_DNA"/>
</dbReference>
<reference evidence="3 4" key="1">
    <citation type="submission" date="2011-09" db="EMBL/GenBank/DDBJ databases">
        <title>The draft genome of Fischerella sp. JSC-11.</title>
        <authorList>
            <consortium name="US DOE Joint Genome Institute (JGI-PGF)"/>
            <person name="Lucas S."/>
            <person name="Han J."/>
            <person name="Lapidus A."/>
            <person name="Cheng J.-F."/>
            <person name="Goodwin L."/>
            <person name="Pitluck S."/>
            <person name="Peters L."/>
            <person name="Land M.L."/>
            <person name="Hauser L."/>
            <person name="Sarkisova S."/>
            <person name="Bryant D.A."/>
            <person name="Brown I."/>
            <person name="Woyke T.J."/>
        </authorList>
    </citation>
    <scope>NUCLEOTIDE SEQUENCE [LARGE SCALE GENOMIC DNA]</scope>
    <source>
        <strain evidence="3 4">JSC-11</strain>
    </source>
</reference>
<comment type="caution">
    <text evidence="3">The sequence shown here is derived from an EMBL/GenBank/DDBJ whole genome shotgun (WGS) entry which is preliminary data.</text>
</comment>
<proteinExistence type="predicted"/>
<dbReference type="Pfam" id="PF13439">
    <property type="entry name" value="Glyco_transf_4"/>
    <property type="match status" value="1"/>
</dbReference>
<dbReference type="GeneID" id="35797613"/>
<feature type="domain" description="Glycosyl transferase family 1" evidence="1">
    <location>
        <begin position="228"/>
        <end position="391"/>
    </location>
</feature>
<dbReference type="GO" id="GO:0016757">
    <property type="term" value="F:glycosyltransferase activity"/>
    <property type="evidence" value="ECO:0007669"/>
    <property type="project" value="InterPro"/>
</dbReference>
<accession>G6FWJ9</accession>
<dbReference type="InterPro" id="IPR050194">
    <property type="entry name" value="Glycosyltransferase_grp1"/>
</dbReference>
<dbReference type="Gene3D" id="3.40.50.2000">
    <property type="entry name" value="Glycogen Phosphorylase B"/>
    <property type="match status" value="2"/>
</dbReference>
<dbReference type="Proteomes" id="UP000004344">
    <property type="component" value="Unassembled WGS sequence"/>
</dbReference>
<keyword evidence="3" id="KW-0808">Transferase</keyword>
<evidence type="ECO:0000313" key="4">
    <source>
        <dbReference type="Proteomes" id="UP000004344"/>
    </source>
</evidence>
<protein>
    <submittedName>
        <fullName evidence="3">Glycosyl transferase group 1</fullName>
    </submittedName>
</protein>
<evidence type="ECO:0000259" key="1">
    <source>
        <dbReference type="Pfam" id="PF00534"/>
    </source>
</evidence>
<dbReference type="InterPro" id="IPR001296">
    <property type="entry name" value="Glyco_trans_1"/>
</dbReference>
<organism evidence="3 4">
    <name type="scientific">Fischerella thermalis JSC-11</name>
    <dbReference type="NCBI Taxonomy" id="741277"/>
    <lineage>
        <taxon>Bacteria</taxon>
        <taxon>Bacillati</taxon>
        <taxon>Cyanobacteriota</taxon>
        <taxon>Cyanophyceae</taxon>
        <taxon>Nostocales</taxon>
        <taxon>Hapalosiphonaceae</taxon>
        <taxon>Fischerella</taxon>
    </lineage>
</organism>